<sequence>MKTIVFLLSISVLLSAGVLKAQDQDINGNVNAGAPGSYWQGFRSNAASGIWGFQQNDVMMVGIGGNVYKKGFSANAMGIFNGSVKKEDVFLMNQNDPFADFLVLKSSGFVGINTSNPREQLSVNGKIRAQEIKVESTNWPDYVFLKTYELPSLRETGLYIKKNGHLPEVPTASEIEQDGISVGAMNALLLKKVEELTLHLIEMDNKMQNKEQEINDLTSRLSKLEKERQ</sequence>
<feature type="coiled-coil region" evidence="1">
    <location>
        <begin position="193"/>
        <end position="227"/>
    </location>
</feature>
<feature type="chain" id="PRO_5015705954" description="Peptidase S74 domain-containing protein" evidence="2">
    <location>
        <begin position="22"/>
        <end position="229"/>
    </location>
</feature>
<proteinExistence type="predicted"/>
<dbReference type="EMBL" id="QEAS01000036">
    <property type="protein sequence ID" value="PWG78074.1"/>
    <property type="molecule type" value="Genomic_DNA"/>
</dbReference>
<dbReference type="Proteomes" id="UP000245647">
    <property type="component" value="Unassembled WGS sequence"/>
</dbReference>
<protein>
    <recommendedName>
        <fullName evidence="5">Peptidase S74 domain-containing protein</fullName>
    </recommendedName>
</protein>
<evidence type="ECO:0008006" key="5">
    <source>
        <dbReference type="Google" id="ProtNLM"/>
    </source>
</evidence>
<keyword evidence="4" id="KW-1185">Reference proteome</keyword>
<accession>A0A2U2P9V1</accession>
<evidence type="ECO:0000313" key="4">
    <source>
        <dbReference type="Proteomes" id="UP000245647"/>
    </source>
</evidence>
<evidence type="ECO:0000256" key="1">
    <source>
        <dbReference type="SAM" id="Coils"/>
    </source>
</evidence>
<dbReference type="OrthoDB" id="9808753at2"/>
<keyword evidence="1" id="KW-0175">Coiled coil</keyword>
<organism evidence="3 4">
    <name type="scientific">Pararcticibacter amylolyticus</name>
    <dbReference type="NCBI Taxonomy" id="2173175"/>
    <lineage>
        <taxon>Bacteria</taxon>
        <taxon>Pseudomonadati</taxon>
        <taxon>Bacteroidota</taxon>
        <taxon>Sphingobacteriia</taxon>
        <taxon>Sphingobacteriales</taxon>
        <taxon>Sphingobacteriaceae</taxon>
        <taxon>Pararcticibacter</taxon>
    </lineage>
</organism>
<gene>
    <name evidence="3" type="ORF">DDR33_24185</name>
</gene>
<dbReference type="RefSeq" id="WP_109418379.1">
    <property type="nucleotide sequence ID" value="NZ_QEAS01000036.1"/>
</dbReference>
<comment type="caution">
    <text evidence="3">The sequence shown here is derived from an EMBL/GenBank/DDBJ whole genome shotgun (WGS) entry which is preliminary data.</text>
</comment>
<dbReference type="AlphaFoldDB" id="A0A2U2P9V1"/>
<evidence type="ECO:0000313" key="3">
    <source>
        <dbReference type="EMBL" id="PWG78074.1"/>
    </source>
</evidence>
<keyword evidence="2" id="KW-0732">Signal</keyword>
<evidence type="ECO:0000256" key="2">
    <source>
        <dbReference type="SAM" id="SignalP"/>
    </source>
</evidence>
<name>A0A2U2P9V1_9SPHI</name>
<reference evidence="3 4" key="1">
    <citation type="submission" date="2018-04" db="EMBL/GenBank/DDBJ databases">
        <title>Pedobacter chongqingensis sp. nov., isolated from a rottenly hemp rope.</title>
        <authorList>
            <person name="Cai Y."/>
        </authorList>
    </citation>
    <scope>NUCLEOTIDE SEQUENCE [LARGE SCALE GENOMIC DNA]</scope>
    <source>
        <strain evidence="3 4">FJ4-8</strain>
    </source>
</reference>
<feature type="signal peptide" evidence="2">
    <location>
        <begin position="1"/>
        <end position="21"/>
    </location>
</feature>